<comment type="caution">
    <text evidence="3">The sequence shown here is derived from an EMBL/GenBank/DDBJ whole genome shotgun (WGS) entry which is preliminary data.</text>
</comment>
<feature type="domain" description="AAA" evidence="1">
    <location>
        <begin position="2"/>
        <end position="100"/>
    </location>
</feature>
<dbReference type="AlphaFoldDB" id="X0VDT1"/>
<evidence type="ECO:0000259" key="2">
    <source>
        <dbReference type="Pfam" id="PF13635"/>
    </source>
</evidence>
<dbReference type="InterPro" id="IPR041682">
    <property type="entry name" value="AAA_14"/>
</dbReference>
<dbReference type="PANTHER" id="PTHR33295:SF18">
    <property type="entry name" value="AAA+ ATPASE DOMAIN-CONTAINING PROTEIN"/>
    <property type="match status" value="1"/>
</dbReference>
<evidence type="ECO:0000259" key="1">
    <source>
        <dbReference type="Pfam" id="PF13173"/>
    </source>
</evidence>
<dbReference type="PANTHER" id="PTHR33295">
    <property type="entry name" value="ATPASE"/>
    <property type="match status" value="1"/>
</dbReference>
<feature type="non-terminal residue" evidence="3">
    <location>
        <position position="266"/>
    </location>
</feature>
<dbReference type="InterPro" id="IPR025420">
    <property type="entry name" value="DUF4143"/>
</dbReference>
<proteinExistence type="predicted"/>
<gene>
    <name evidence="3" type="ORF">S01H1_41018</name>
</gene>
<feature type="domain" description="DUF4143" evidence="2">
    <location>
        <begin position="150"/>
        <end position="258"/>
    </location>
</feature>
<organism evidence="3">
    <name type="scientific">marine sediment metagenome</name>
    <dbReference type="NCBI Taxonomy" id="412755"/>
    <lineage>
        <taxon>unclassified sequences</taxon>
        <taxon>metagenomes</taxon>
        <taxon>ecological metagenomes</taxon>
    </lineage>
</organism>
<reference evidence="3" key="1">
    <citation type="journal article" date="2014" name="Front. Microbiol.">
        <title>High frequency of phylogenetically diverse reductive dehalogenase-homologous genes in deep subseafloor sedimentary metagenomes.</title>
        <authorList>
            <person name="Kawai M."/>
            <person name="Futagami T."/>
            <person name="Toyoda A."/>
            <person name="Takaki Y."/>
            <person name="Nishi S."/>
            <person name="Hori S."/>
            <person name="Arai W."/>
            <person name="Tsubouchi T."/>
            <person name="Morono Y."/>
            <person name="Uchiyama I."/>
            <person name="Ito T."/>
            <person name="Fujiyama A."/>
            <person name="Inagaki F."/>
            <person name="Takami H."/>
        </authorList>
    </citation>
    <scope>NUCLEOTIDE SEQUENCE</scope>
    <source>
        <strain evidence="3">Expedition CK06-06</strain>
    </source>
</reference>
<sequence>KHLFYVSLDDYQLKDKNILEIISDYRKLHKLEFQQKVYLFLDEITYKENFQHQLKNIYDQQNAKVFVSSSSCSALKDQKGYLTGRKSIIEICPLDFAEYLIFKEIKINKRDQILLEKHFEDYLQIGGMPEYVLNGNREYLVELIDDILYKDIVAFHGLKRPELVKDYFALLMERSGKQISLNKVAKILGISADTASRYLAMFVDAYLVYLVPRYGKTNETILSPKKIYAADLGIRNIFTGFRDKGALFENVVFAKIKNLEPRYVYQ</sequence>
<dbReference type="Pfam" id="PF13173">
    <property type="entry name" value="AAA_14"/>
    <property type="match status" value="1"/>
</dbReference>
<dbReference type="InterPro" id="IPR027417">
    <property type="entry name" value="P-loop_NTPase"/>
</dbReference>
<feature type="non-terminal residue" evidence="3">
    <location>
        <position position="1"/>
    </location>
</feature>
<dbReference type="EMBL" id="BARS01025997">
    <property type="protein sequence ID" value="GAG10628.1"/>
    <property type="molecule type" value="Genomic_DNA"/>
</dbReference>
<dbReference type="Pfam" id="PF13635">
    <property type="entry name" value="DUF4143"/>
    <property type="match status" value="1"/>
</dbReference>
<dbReference type="SUPFAM" id="SSF52540">
    <property type="entry name" value="P-loop containing nucleoside triphosphate hydrolases"/>
    <property type="match status" value="1"/>
</dbReference>
<accession>X0VDT1</accession>
<name>X0VDT1_9ZZZZ</name>
<evidence type="ECO:0000313" key="3">
    <source>
        <dbReference type="EMBL" id="GAG10628.1"/>
    </source>
</evidence>
<protein>
    <submittedName>
        <fullName evidence="3">Uncharacterized protein</fullName>
    </submittedName>
</protein>